<feature type="transmembrane region" description="Helical" evidence="1">
    <location>
        <begin position="36"/>
        <end position="54"/>
    </location>
</feature>
<organism evidence="2 3">
    <name type="scientific">Favolaschia claudopus</name>
    <dbReference type="NCBI Taxonomy" id="2862362"/>
    <lineage>
        <taxon>Eukaryota</taxon>
        <taxon>Fungi</taxon>
        <taxon>Dikarya</taxon>
        <taxon>Basidiomycota</taxon>
        <taxon>Agaricomycotina</taxon>
        <taxon>Agaricomycetes</taxon>
        <taxon>Agaricomycetidae</taxon>
        <taxon>Agaricales</taxon>
        <taxon>Marasmiineae</taxon>
        <taxon>Mycenaceae</taxon>
        <taxon>Favolaschia</taxon>
    </lineage>
</organism>
<feature type="transmembrane region" description="Helical" evidence="1">
    <location>
        <begin position="66"/>
        <end position="88"/>
    </location>
</feature>
<reference evidence="2 3" key="1">
    <citation type="journal article" date="2024" name="J Genomics">
        <title>Draft genome sequencing and assembly of Favolaschia claudopus CIRM-BRFM 2984 isolated from oak limbs.</title>
        <authorList>
            <person name="Navarro D."/>
            <person name="Drula E."/>
            <person name="Chaduli D."/>
            <person name="Cazenave R."/>
            <person name="Ahrendt S."/>
            <person name="Wang J."/>
            <person name="Lipzen A."/>
            <person name="Daum C."/>
            <person name="Barry K."/>
            <person name="Grigoriev I.V."/>
            <person name="Favel A."/>
            <person name="Rosso M.N."/>
            <person name="Martin F."/>
        </authorList>
    </citation>
    <scope>NUCLEOTIDE SEQUENCE [LARGE SCALE GENOMIC DNA]</scope>
    <source>
        <strain evidence="2 3">CIRM-BRFM 2984</strain>
    </source>
</reference>
<sequence>FRSFLHFSSPCLLMADTLFSSAWTRMLREVCKSAVSLFLGGVYFLLGVVAFYLFSRRSRDTPGRSIFMSAIGLMLVLAMAELAAQVVATSLSLRMLYRAVDGSLLDTAVSVSQQQEASLQGIYDKIVFAEDLMLVANNALADGLFAYRCYLIWGPKYNKYIIILPCISLVITTALGGTAAYYNNIRFAGSSVVDTRIGFAFAITTNVMLTGLTAGRIWWTRRELRIVGQDKYTKRYTTAISVLVESGLAYSVFLILVIAAVSYGRHSSSTDPGPLALISLSYGAAGQLVNIVPTAFIVRIGLFPPSETEGEKFKKFLV</sequence>
<dbReference type="Proteomes" id="UP001362999">
    <property type="component" value="Unassembled WGS sequence"/>
</dbReference>
<feature type="transmembrane region" description="Helical" evidence="1">
    <location>
        <begin position="275"/>
        <end position="298"/>
    </location>
</feature>
<keyword evidence="3" id="KW-1185">Reference proteome</keyword>
<feature type="transmembrane region" description="Helical" evidence="1">
    <location>
        <begin position="160"/>
        <end position="182"/>
    </location>
</feature>
<accession>A0AAW0DAU7</accession>
<evidence type="ECO:0000256" key="1">
    <source>
        <dbReference type="SAM" id="Phobius"/>
    </source>
</evidence>
<feature type="transmembrane region" description="Helical" evidence="1">
    <location>
        <begin position="240"/>
        <end position="263"/>
    </location>
</feature>
<dbReference type="AlphaFoldDB" id="A0AAW0DAU7"/>
<name>A0AAW0DAU7_9AGAR</name>
<protein>
    <submittedName>
        <fullName evidence="2">Uncharacterized protein</fullName>
    </submittedName>
</protein>
<keyword evidence="1" id="KW-1133">Transmembrane helix</keyword>
<comment type="caution">
    <text evidence="2">The sequence shown here is derived from an EMBL/GenBank/DDBJ whole genome shotgun (WGS) entry which is preliminary data.</text>
</comment>
<dbReference type="EMBL" id="JAWWNJ010000009">
    <property type="protein sequence ID" value="KAK7048588.1"/>
    <property type="molecule type" value="Genomic_DNA"/>
</dbReference>
<evidence type="ECO:0000313" key="3">
    <source>
        <dbReference type="Proteomes" id="UP001362999"/>
    </source>
</evidence>
<proteinExistence type="predicted"/>
<gene>
    <name evidence="2" type="ORF">R3P38DRAFT_2506200</name>
</gene>
<feature type="transmembrane region" description="Helical" evidence="1">
    <location>
        <begin position="197"/>
        <end position="219"/>
    </location>
</feature>
<keyword evidence="1" id="KW-0812">Transmembrane</keyword>
<evidence type="ECO:0000313" key="2">
    <source>
        <dbReference type="EMBL" id="KAK7048588.1"/>
    </source>
</evidence>
<keyword evidence="1" id="KW-0472">Membrane</keyword>
<feature type="non-terminal residue" evidence="2">
    <location>
        <position position="1"/>
    </location>
</feature>